<dbReference type="AlphaFoldDB" id="A0A371CRP2"/>
<feature type="region of interest" description="Disordered" evidence="1">
    <location>
        <begin position="1"/>
        <end position="31"/>
    </location>
</feature>
<dbReference type="Proteomes" id="UP000256964">
    <property type="component" value="Unassembled WGS sequence"/>
</dbReference>
<feature type="compositionally biased region" description="Low complexity" evidence="1">
    <location>
        <begin position="13"/>
        <end position="31"/>
    </location>
</feature>
<protein>
    <recommendedName>
        <fullName evidence="2">DUF6699 domain-containing protein</fullName>
    </recommendedName>
</protein>
<dbReference type="Pfam" id="PF20415">
    <property type="entry name" value="DUF6699"/>
    <property type="match status" value="1"/>
</dbReference>
<reference evidence="3 4" key="1">
    <citation type="journal article" date="2018" name="Biotechnol. Biofuels">
        <title>Integrative visual omics of the white-rot fungus Polyporus brumalis exposes the biotechnological potential of its oxidative enzymes for delignifying raw plant biomass.</title>
        <authorList>
            <person name="Miyauchi S."/>
            <person name="Rancon A."/>
            <person name="Drula E."/>
            <person name="Hage H."/>
            <person name="Chaduli D."/>
            <person name="Favel A."/>
            <person name="Grisel S."/>
            <person name="Henrissat B."/>
            <person name="Herpoel-Gimbert I."/>
            <person name="Ruiz-Duenas F.J."/>
            <person name="Chevret D."/>
            <person name="Hainaut M."/>
            <person name="Lin J."/>
            <person name="Wang M."/>
            <person name="Pangilinan J."/>
            <person name="Lipzen A."/>
            <person name="Lesage-Meessen L."/>
            <person name="Navarro D."/>
            <person name="Riley R."/>
            <person name="Grigoriev I.V."/>
            <person name="Zhou S."/>
            <person name="Raouche S."/>
            <person name="Rosso M.N."/>
        </authorList>
    </citation>
    <scope>NUCLEOTIDE SEQUENCE [LARGE SCALE GENOMIC DNA]</scope>
    <source>
        <strain evidence="3 4">BRFM 1820</strain>
    </source>
</reference>
<evidence type="ECO:0000313" key="4">
    <source>
        <dbReference type="Proteomes" id="UP000256964"/>
    </source>
</evidence>
<dbReference type="EMBL" id="KZ857474">
    <property type="protein sequence ID" value="RDX42917.1"/>
    <property type="molecule type" value="Genomic_DNA"/>
</dbReference>
<evidence type="ECO:0000256" key="1">
    <source>
        <dbReference type="SAM" id="MobiDB-lite"/>
    </source>
</evidence>
<dbReference type="OrthoDB" id="3144234at2759"/>
<proteinExistence type="predicted"/>
<accession>A0A371CRP2</accession>
<feature type="domain" description="DUF6699" evidence="2">
    <location>
        <begin position="105"/>
        <end position="255"/>
    </location>
</feature>
<sequence>MSSRKRVRFADLPQTPSPSWSSTTFSSSSGPFTPPQPFPMLVLPTVFQPADIPPWQQRMRPLMPVVPAPECFPAQAVQPVGRREQEPVIDPLLVAPHYDAHPPPLQWDVAEHPNYIQLGSVGSPGARELLQSDLASCAVRKSANGSPLLLTRLTLVFPGLPFMVEINPQDRPVWTSTPLPYLTVGDVLYGLYKALRLSVGRREFDSLNGARRESVSRAFERRLASDRRNYDNNMRHGVRNIDHLGETRRFIGLRPAVGSEIPPGERRGEVFVVKLASIR</sequence>
<dbReference type="InterPro" id="IPR046522">
    <property type="entry name" value="DUF6699"/>
</dbReference>
<keyword evidence="4" id="KW-1185">Reference proteome</keyword>
<evidence type="ECO:0000313" key="3">
    <source>
        <dbReference type="EMBL" id="RDX42917.1"/>
    </source>
</evidence>
<gene>
    <name evidence="3" type="ORF">OH76DRAFT_1255614</name>
</gene>
<evidence type="ECO:0000259" key="2">
    <source>
        <dbReference type="Pfam" id="PF20415"/>
    </source>
</evidence>
<name>A0A371CRP2_9APHY</name>
<organism evidence="3 4">
    <name type="scientific">Lentinus brumalis</name>
    <dbReference type="NCBI Taxonomy" id="2498619"/>
    <lineage>
        <taxon>Eukaryota</taxon>
        <taxon>Fungi</taxon>
        <taxon>Dikarya</taxon>
        <taxon>Basidiomycota</taxon>
        <taxon>Agaricomycotina</taxon>
        <taxon>Agaricomycetes</taxon>
        <taxon>Polyporales</taxon>
        <taxon>Polyporaceae</taxon>
        <taxon>Lentinus</taxon>
    </lineage>
</organism>